<proteinExistence type="predicted"/>
<accession>A0A9P8TQB7</accession>
<name>A0A9P8TQB7_WICPI</name>
<comment type="caution">
    <text evidence="1">The sequence shown here is derived from an EMBL/GenBank/DDBJ whole genome shotgun (WGS) entry which is preliminary data.</text>
</comment>
<evidence type="ECO:0000313" key="2">
    <source>
        <dbReference type="Proteomes" id="UP000774326"/>
    </source>
</evidence>
<evidence type="ECO:0000313" key="1">
    <source>
        <dbReference type="EMBL" id="KAH3687301.1"/>
    </source>
</evidence>
<protein>
    <submittedName>
        <fullName evidence="1">Uncharacterized protein</fullName>
    </submittedName>
</protein>
<reference evidence="1" key="1">
    <citation type="journal article" date="2021" name="Open Biol.">
        <title>Shared evolutionary footprints suggest mitochondrial oxidative damage underlies multiple complex I losses in fungi.</title>
        <authorList>
            <person name="Schikora-Tamarit M.A."/>
            <person name="Marcet-Houben M."/>
            <person name="Nosek J."/>
            <person name="Gabaldon T."/>
        </authorList>
    </citation>
    <scope>NUCLEOTIDE SEQUENCE</scope>
    <source>
        <strain evidence="1">CBS2887</strain>
    </source>
</reference>
<keyword evidence="2" id="KW-1185">Reference proteome</keyword>
<sequence length="78" mass="8311">MDDLKTVVLELGPELGVGHLAEQKEDETDFAFEWNSVAFDSESVVVAAVAELAAAELEDIAETPGFESLVAGTESQLE</sequence>
<dbReference type="EMBL" id="JAEUBG010000872">
    <property type="protein sequence ID" value="KAH3687301.1"/>
    <property type="molecule type" value="Genomic_DNA"/>
</dbReference>
<reference evidence="1" key="2">
    <citation type="submission" date="2021-01" db="EMBL/GenBank/DDBJ databases">
        <authorList>
            <person name="Schikora-Tamarit M.A."/>
        </authorList>
    </citation>
    <scope>NUCLEOTIDE SEQUENCE</scope>
    <source>
        <strain evidence="1">CBS2887</strain>
    </source>
</reference>
<gene>
    <name evidence="1" type="ORF">WICPIJ_001724</name>
</gene>
<organism evidence="1 2">
    <name type="scientific">Wickerhamomyces pijperi</name>
    <name type="common">Yeast</name>
    <name type="synonym">Pichia pijperi</name>
    <dbReference type="NCBI Taxonomy" id="599730"/>
    <lineage>
        <taxon>Eukaryota</taxon>
        <taxon>Fungi</taxon>
        <taxon>Dikarya</taxon>
        <taxon>Ascomycota</taxon>
        <taxon>Saccharomycotina</taxon>
        <taxon>Saccharomycetes</taxon>
        <taxon>Phaffomycetales</taxon>
        <taxon>Wickerhamomycetaceae</taxon>
        <taxon>Wickerhamomyces</taxon>
    </lineage>
</organism>
<dbReference type="AlphaFoldDB" id="A0A9P8TQB7"/>
<dbReference type="Proteomes" id="UP000774326">
    <property type="component" value="Unassembled WGS sequence"/>
</dbReference>